<organism evidence="1 2">
    <name type="scientific">Pisolithus microcarpus 441</name>
    <dbReference type="NCBI Taxonomy" id="765257"/>
    <lineage>
        <taxon>Eukaryota</taxon>
        <taxon>Fungi</taxon>
        <taxon>Dikarya</taxon>
        <taxon>Basidiomycota</taxon>
        <taxon>Agaricomycotina</taxon>
        <taxon>Agaricomycetes</taxon>
        <taxon>Agaricomycetidae</taxon>
        <taxon>Boletales</taxon>
        <taxon>Sclerodermatineae</taxon>
        <taxon>Pisolithaceae</taxon>
        <taxon>Pisolithus</taxon>
    </lineage>
</organism>
<protein>
    <submittedName>
        <fullName evidence="1">Uncharacterized protein</fullName>
    </submittedName>
</protein>
<keyword evidence="2" id="KW-1185">Reference proteome</keyword>
<proteinExistence type="predicted"/>
<name>A0A0C9ZZR7_9AGAM</name>
<dbReference type="EMBL" id="KN833709">
    <property type="protein sequence ID" value="KIK25298.1"/>
    <property type="molecule type" value="Genomic_DNA"/>
</dbReference>
<accession>A0A0C9ZZR7</accession>
<dbReference type="AlphaFoldDB" id="A0A0C9ZZR7"/>
<evidence type="ECO:0000313" key="2">
    <source>
        <dbReference type="Proteomes" id="UP000054018"/>
    </source>
</evidence>
<gene>
    <name evidence="1" type="ORF">PISMIDRAFT_96967</name>
</gene>
<dbReference type="Proteomes" id="UP000054018">
    <property type="component" value="Unassembled WGS sequence"/>
</dbReference>
<sequence>MLKLPRSTSLDALVRQRTAQRVAVQDHEARLKAVAGILLNRGNSAGRCGRRLPPNRGPRTYRRSRLSAMISIEDL</sequence>
<dbReference type="OrthoDB" id="2668396at2759"/>
<reference evidence="1 2" key="1">
    <citation type="submission" date="2014-04" db="EMBL/GenBank/DDBJ databases">
        <authorList>
            <consortium name="DOE Joint Genome Institute"/>
            <person name="Kuo A."/>
            <person name="Kohler A."/>
            <person name="Costa M.D."/>
            <person name="Nagy L.G."/>
            <person name="Floudas D."/>
            <person name="Copeland A."/>
            <person name="Barry K.W."/>
            <person name="Cichocki N."/>
            <person name="Veneault-Fourrey C."/>
            <person name="LaButti K."/>
            <person name="Lindquist E.A."/>
            <person name="Lipzen A."/>
            <person name="Lundell T."/>
            <person name="Morin E."/>
            <person name="Murat C."/>
            <person name="Sun H."/>
            <person name="Tunlid A."/>
            <person name="Henrissat B."/>
            <person name="Grigoriev I.V."/>
            <person name="Hibbett D.S."/>
            <person name="Martin F."/>
            <person name="Nordberg H.P."/>
            <person name="Cantor M.N."/>
            <person name="Hua S.X."/>
        </authorList>
    </citation>
    <scope>NUCLEOTIDE SEQUENCE [LARGE SCALE GENOMIC DNA]</scope>
    <source>
        <strain evidence="1 2">441</strain>
    </source>
</reference>
<reference evidence="2" key="2">
    <citation type="submission" date="2015-01" db="EMBL/GenBank/DDBJ databases">
        <title>Evolutionary Origins and Diversification of the Mycorrhizal Mutualists.</title>
        <authorList>
            <consortium name="DOE Joint Genome Institute"/>
            <consortium name="Mycorrhizal Genomics Consortium"/>
            <person name="Kohler A."/>
            <person name="Kuo A."/>
            <person name="Nagy L.G."/>
            <person name="Floudas D."/>
            <person name="Copeland A."/>
            <person name="Barry K.W."/>
            <person name="Cichocki N."/>
            <person name="Veneault-Fourrey C."/>
            <person name="LaButti K."/>
            <person name="Lindquist E.A."/>
            <person name="Lipzen A."/>
            <person name="Lundell T."/>
            <person name="Morin E."/>
            <person name="Murat C."/>
            <person name="Riley R."/>
            <person name="Ohm R."/>
            <person name="Sun H."/>
            <person name="Tunlid A."/>
            <person name="Henrissat B."/>
            <person name="Grigoriev I.V."/>
            <person name="Hibbett D.S."/>
            <person name="Martin F."/>
        </authorList>
    </citation>
    <scope>NUCLEOTIDE SEQUENCE [LARGE SCALE GENOMIC DNA]</scope>
    <source>
        <strain evidence="2">441</strain>
    </source>
</reference>
<dbReference type="STRING" id="765257.A0A0C9ZZR7"/>
<evidence type="ECO:0000313" key="1">
    <source>
        <dbReference type="EMBL" id="KIK25298.1"/>
    </source>
</evidence>
<dbReference type="HOGENOM" id="CLU_2831495_0_0_1"/>